<reference evidence="3" key="1">
    <citation type="journal article" date="2019" name="Int. J. Syst. Evol. Microbiol.">
        <title>The Global Catalogue of Microorganisms (GCM) 10K type strain sequencing project: providing services to taxonomists for standard genome sequencing and annotation.</title>
        <authorList>
            <consortium name="The Broad Institute Genomics Platform"/>
            <consortium name="The Broad Institute Genome Sequencing Center for Infectious Disease"/>
            <person name="Wu L."/>
            <person name="Ma J."/>
        </authorList>
    </citation>
    <scope>NUCLEOTIDE SEQUENCE [LARGE SCALE GENOMIC DNA]</scope>
    <source>
        <strain evidence="3">CGMCC 1.12849</strain>
    </source>
</reference>
<dbReference type="RefSeq" id="WP_382412593.1">
    <property type="nucleotide sequence ID" value="NZ_BAAAVQ010000126.1"/>
</dbReference>
<evidence type="ECO:0000259" key="1">
    <source>
        <dbReference type="PROSITE" id="PS51186"/>
    </source>
</evidence>
<dbReference type="InterPro" id="IPR000182">
    <property type="entry name" value="GNAT_dom"/>
</dbReference>
<keyword evidence="3" id="KW-1185">Reference proteome</keyword>
<name>A0ABV9MPZ4_9MICC</name>
<dbReference type="SUPFAM" id="SSF55729">
    <property type="entry name" value="Acyl-CoA N-acyltransferases (Nat)"/>
    <property type="match status" value="1"/>
</dbReference>
<dbReference type="CDD" id="cd04301">
    <property type="entry name" value="NAT_SF"/>
    <property type="match status" value="1"/>
</dbReference>
<dbReference type="EC" id="2.3.1.-" evidence="2"/>
<dbReference type="EMBL" id="JBHSHE010000092">
    <property type="protein sequence ID" value="MFC4718042.1"/>
    <property type="molecule type" value="Genomic_DNA"/>
</dbReference>
<evidence type="ECO:0000313" key="3">
    <source>
        <dbReference type="Proteomes" id="UP001595884"/>
    </source>
</evidence>
<protein>
    <submittedName>
        <fullName evidence="2">GNAT family N-acetyltransferase</fullName>
        <ecNumber evidence="2">2.3.1.-</ecNumber>
    </submittedName>
</protein>
<keyword evidence="2" id="KW-0012">Acyltransferase</keyword>
<dbReference type="Pfam" id="PF13508">
    <property type="entry name" value="Acetyltransf_7"/>
    <property type="match status" value="1"/>
</dbReference>
<feature type="domain" description="N-acetyltransferase" evidence="1">
    <location>
        <begin position="3"/>
        <end position="153"/>
    </location>
</feature>
<dbReference type="Gene3D" id="3.40.630.30">
    <property type="match status" value="1"/>
</dbReference>
<organism evidence="2 3">
    <name type="scientific">Glutamicibacter bergerei</name>
    <dbReference type="NCBI Taxonomy" id="256702"/>
    <lineage>
        <taxon>Bacteria</taxon>
        <taxon>Bacillati</taxon>
        <taxon>Actinomycetota</taxon>
        <taxon>Actinomycetes</taxon>
        <taxon>Micrococcales</taxon>
        <taxon>Micrococcaceae</taxon>
        <taxon>Glutamicibacter</taxon>
    </lineage>
</organism>
<accession>A0ABV9MPZ4</accession>
<dbReference type="InterPro" id="IPR016181">
    <property type="entry name" value="Acyl_CoA_acyltransferase"/>
</dbReference>
<evidence type="ECO:0000313" key="2">
    <source>
        <dbReference type="EMBL" id="MFC4718042.1"/>
    </source>
</evidence>
<proteinExistence type="predicted"/>
<sequence length="156" mass="17172">MTIEIEYARDPHAVRNILESLPEWFGDLESIDSYVVDAANENFVSILARDSGATVGVSLIRRHFSESAELHLIAMSPEARGLGIGRALIEKITADLADDGCVHLSVHTVGPSFDNDAYAQTRSFYRAIGFYPLEEHSNMDWSGPTLILVRPITPAT</sequence>
<keyword evidence="2" id="KW-0808">Transferase</keyword>
<comment type="caution">
    <text evidence="2">The sequence shown here is derived from an EMBL/GenBank/DDBJ whole genome shotgun (WGS) entry which is preliminary data.</text>
</comment>
<dbReference type="PROSITE" id="PS51186">
    <property type="entry name" value="GNAT"/>
    <property type="match status" value="1"/>
</dbReference>
<dbReference type="Proteomes" id="UP001595884">
    <property type="component" value="Unassembled WGS sequence"/>
</dbReference>
<gene>
    <name evidence="2" type="ORF">ACFO7V_18135</name>
</gene>
<dbReference type="GO" id="GO:0016746">
    <property type="term" value="F:acyltransferase activity"/>
    <property type="evidence" value="ECO:0007669"/>
    <property type="project" value="UniProtKB-KW"/>
</dbReference>